<dbReference type="AlphaFoldDB" id="A0A3D9ZYX4"/>
<evidence type="ECO:0000256" key="9">
    <source>
        <dbReference type="RuleBase" id="RU362042"/>
    </source>
</evidence>
<proteinExistence type="inferred from homology"/>
<dbReference type="SUPFAM" id="SSF51306">
    <property type="entry name" value="LexA/Signal peptidase"/>
    <property type="match status" value="1"/>
</dbReference>
<keyword evidence="3 9" id="KW-0645">Protease</keyword>
<feature type="active site" evidence="8">
    <location>
        <position position="33"/>
    </location>
</feature>
<dbReference type="PANTHER" id="PTHR46041:SF2">
    <property type="entry name" value="MITOCHONDRIAL INNER MEMBRANE PROTEASE SUBUNIT 2"/>
    <property type="match status" value="1"/>
</dbReference>
<dbReference type="EMBL" id="QUMQ01000001">
    <property type="protein sequence ID" value="REF99040.1"/>
    <property type="molecule type" value="Genomic_DNA"/>
</dbReference>
<dbReference type="EC" id="3.4.21.89" evidence="9"/>
<accession>A0A3D9ZYX4</accession>
<protein>
    <recommendedName>
        <fullName evidence="9">Signal peptidase I</fullName>
        <ecNumber evidence="9">3.4.21.89</ecNumber>
    </recommendedName>
</protein>
<keyword evidence="4" id="KW-0812">Transmembrane</keyword>
<dbReference type="CDD" id="cd06462">
    <property type="entry name" value="Peptidase_S24_S26"/>
    <property type="match status" value="1"/>
</dbReference>
<keyword evidence="6" id="KW-1133">Transmembrane helix</keyword>
<dbReference type="Pfam" id="PF10502">
    <property type="entry name" value="Peptidase_S26"/>
    <property type="match status" value="2"/>
</dbReference>
<dbReference type="GO" id="GO:0006465">
    <property type="term" value="P:signal peptide processing"/>
    <property type="evidence" value="ECO:0007669"/>
    <property type="project" value="InterPro"/>
</dbReference>
<evidence type="ECO:0000256" key="4">
    <source>
        <dbReference type="ARBA" id="ARBA00022692"/>
    </source>
</evidence>
<reference evidence="11 12" key="1">
    <citation type="submission" date="2018-08" db="EMBL/GenBank/DDBJ databases">
        <title>Sequencing the genomes of 1000 actinobacteria strains.</title>
        <authorList>
            <person name="Klenk H.-P."/>
        </authorList>
    </citation>
    <scope>NUCLEOTIDE SEQUENCE [LARGE SCALE GENOMIC DNA]</scope>
    <source>
        <strain evidence="11 12">DSM 44099</strain>
    </source>
</reference>
<feature type="domain" description="Peptidase S26" evidence="10">
    <location>
        <begin position="7"/>
        <end position="93"/>
    </location>
</feature>
<evidence type="ECO:0000256" key="1">
    <source>
        <dbReference type="ARBA" id="ARBA00004401"/>
    </source>
</evidence>
<gene>
    <name evidence="11" type="ORF">DFJ67_5066</name>
</gene>
<evidence type="ECO:0000256" key="3">
    <source>
        <dbReference type="ARBA" id="ARBA00022670"/>
    </source>
</evidence>
<dbReference type="Gene3D" id="2.10.109.10">
    <property type="entry name" value="Umud Fragment, subunit A"/>
    <property type="match status" value="1"/>
</dbReference>
<evidence type="ECO:0000256" key="8">
    <source>
        <dbReference type="PIRSR" id="PIRSR600223-1"/>
    </source>
</evidence>
<dbReference type="PANTHER" id="PTHR46041">
    <property type="entry name" value="MITOCHONDRIAL INNER MEMBRANE PROTEASE SUBUNIT 2"/>
    <property type="match status" value="1"/>
</dbReference>
<keyword evidence="5 9" id="KW-0378">Hydrolase</keyword>
<comment type="subcellular location">
    <subcellularLocation>
        <location evidence="1">Cell membrane</location>
        <topology evidence="1">Single-pass type II membrane protein</topology>
    </subcellularLocation>
    <subcellularLocation>
        <location evidence="9">Membrane</location>
        <topology evidence="9">Single-pass type II membrane protein</topology>
    </subcellularLocation>
</comment>
<dbReference type="RefSeq" id="WP_116070256.1">
    <property type="nucleotide sequence ID" value="NZ_BONB01000004.1"/>
</dbReference>
<organism evidence="11 12">
    <name type="scientific">Asanoa ferruginea</name>
    <dbReference type="NCBI Taxonomy" id="53367"/>
    <lineage>
        <taxon>Bacteria</taxon>
        <taxon>Bacillati</taxon>
        <taxon>Actinomycetota</taxon>
        <taxon>Actinomycetes</taxon>
        <taxon>Micromonosporales</taxon>
        <taxon>Micromonosporaceae</taxon>
        <taxon>Asanoa</taxon>
    </lineage>
</organism>
<evidence type="ECO:0000256" key="5">
    <source>
        <dbReference type="ARBA" id="ARBA00022801"/>
    </source>
</evidence>
<dbReference type="InterPro" id="IPR036286">
    <property type="entry name" value="LexA/Signal_pep-like_sf"/>
</dbReference>
<dbReference type="InterPro" id="IPR037730">
    <property type="entry name" value="IMP2"/>
</dbReference>
<name>A0A3D9ZYX4_9ACTN</name>
<dbReference type="GO" id="GO:0005886">
    <property type="term" value="C:plasma membrane"/>
    <property type="evidence" value="ECO:0007669"/>
    <property type="project" value="UniProtKB-SubCell"/>
</dbReference>
<evidence type="ECO:0000313" key="12">
    <source>
        <dbReference type="Proteomes" id="UP000256913"/>
    </source>
</evidence>
<evidence type="ECO:0000256" key="7">
    <source>
        <dbReference type="ARBA" id="ARBA00023136"/>
    </source>
</evidence>
<evidence type="ECO:0000313" key="11">
    <source>
        <dbReference type="EMBL" id="REF99040.1"/>
    </source>
</evidence>
<feature type="domain" description="Peptidase S26" evidence="10">
    <location>
        <begin position="95"/>
        <end position="132"/>
    </location>
</feature>
<dbReference type="InterPro" id="IPR019533">
    <property type="entry name" value="Peptidase_S26"/>
</dbReference>
<comment type="similarity">
    <text evidence="2">Belongs to the peptidase S26 family. IMP2 subfamily.</text>
</comment>
<keyword evidence="7" id="KW-0472">Membrane</keyword>
<sequence>MTYLAAAALLLAAGVGVGVVRRRFQLIVVRGSSMSPTYQDRDVLLVRVHRRPRLGDVVVFRMPDQHKDDGPAWMVKRVAAGPGDRVPADERRIVAESTVADGCLLVRGDNPESHDSRHFGYVPIDTVLGVVVRPVTPWN</sequence>
<dbReference type="Proteomes" id="UP000256913">
    <property type="component" value="Unassembled WGS sequence"/>
</dbReference>
<comment type="caution">
    <text evidence="11">The sequence shown here is derived from an EMBL/GenBank/DDBJ whole genome shotgun (WGS) entry which is preliminary data.</text>
</comment>
<dbReference type="NCBIfam" id="TIGR02227">
    <property type="entry name" value="sigpep_I_bact"/>
    <property type="match status" value="1"/>
</dbReference>
<comment type="catalytic activity">
    <reaction evidence="9">
        <text>Cleavage of hydrophobic, N-terminal signal or leader sequences from secreted and periplasmic proteins.</text>
        <dbReference type="EC" id="3.4.21.89"/>
    </reaction>
</comment>
<feature type="active site" evidence="8">
    <location>
        <position position="76"/>
    </location>
</feature>
<evidence type="ECO:0000259" key="10">
    <source>
        <dbReference type="Pfam" id="PF10502"/>
    </source>
</evidence>
<keyword evidence="12" id="KW-1185">Reference proteome</keyword>
<evidence type="ECO:0000256" key="6">
    <source>
        <dbReference type="ARBA" id="ARBA00022989"/>
    </source>
</evidence>
<dbReference type="GO" id="GO:0009003">
    <property type="term" value="F:signal peptidase activity"/>
    <property type="evidence" value="ECO:0007669"/>
    <property type="project" value="UniProtKB-EC"/>
</dbReference>
<dbReference type="OrthoDB" id="5518017at2"/>
<evidence type="ECO:0000256" key="2">
    <source>
        <dbReference type="ARBA" id="ARBA00007066"/>
    </source>
</evidence>
<dbReference type="PRINTS" id="PR00727">
    <property type="entry name" value="LEADERPTASE"/>
</dbReference>
<dbReference type="InterPro" id="IPR000223">
    <property type="entry name" value="Pept_S26A_signal_pept_1"/>
</dbReference>
<dbReference type="GO" id="GO:0004252">
    <property type="term" value="F:serine-type endopeptidase activity"/>
    <property type="evidence" value="ECO:0007669"/>
    <property type="project" value="InterPro"/>
</dbReference>